<feature type="transmembrane region" description="Helical" evidence="1">
    <location>
        <begin position="41"/>
        <end position="60"/>
    </location>
</feature>
<protein>
    <recommendedName>
        <fullName evidence="4">Transmembrane protein</fullName>
    </recommendedName>
</protein>
<keyword evidence="1" id="KW-0812">Transmembrane</keyword>
<feature type="transmembrane region" description="Helical" evidence="1">
    <location>
        <begin position="80"/>
        <end position="101"/>
    </location>
</feature>
<evidence type="ECO:0000313" key="3">
    <source>
        <dbReference type="Proteomes" id="UP001225378"/>
    </source>
</evidence>
<reference evidence="2 3" key="1">
    <citation type="journal article" date="2024" name="Microbiology">
        <title>Methylomarinum rosea sp. nov., a novel halophilic methanotrophic bacterium from the hypersaline Lake Elton.</title>
        <authorList>
            <person name="Suleimanov R.Z."/>
            <person name="Oshkin I.Y."/>
            <person name="Danilova O.V."/>
            <person name="Suzina N.E."/>
            <person name="Dedysh S.N."/>
        </authorList>
    </citation>
    <scope>NUCLEOTIDE SEQUENCE [LARGE SCALE GENOMIC DNA]</scope>
    <source>
        <strain evidence="2 3">Ch1-1</strain>
    </source>
</reference>
<feature type="transmembrane region" description="Helical" evidence="1">
    <location>
        <begin position="18"/>
        <end position="34"/>
    </location>
</feature>
<dbReference type="AlphaFoldDB" id="A0AAU7NZY2"/>
<gene>
    <name evidence="2" type="ORF">Q9L42_007955</name>
</gene>
<dbReference type="EMBL" id="CP157743">
    <property type="protein sequence ID" value="XBS22558.1"/>
    <property type="molecule type" value="Genomic_DNA"/>
</dbReference>
<dbReference type="Proteomes" id="UP001225378">
    <property type="component" value="Chromosome"/>
</dbReference>
<evidence type="ECO:0008006" key="4">
    <source>
        <dbReference type="Google" id="ProtNLM"/>
    </source>
</evidence>
<organism evidence="2 3">
    <name type="scientific">Methylomarinum roseum</name>
    <dbReference type="NCBI Taxonomy" id="3067653"/>
    <lineage>
        <taxon>Bacteria</taxon>
        <taxon>Pseudomonadati</taxon>
        <taxon>Pseudomonadota</taxon>
        <taxon>Gammaproteobacteria</taxon>
        <taxon>Methylococcales</taxon>
        <taxon>Methylococcaceae</taxon>
        <taxon>Methylomarinum</taxon>
    </lineage>
</organism>
<sequence length="229" mass="25657">MTFGACLVQAFELANKRPALWLGCVLLMALLLGLERISLMLGILTSVSCLFVGVGIVAAIDRDEPLNLAAVISRHIGPALLWAAVIMLCWFVFRVVANLNAGESEKIVRFFFAWELTPENLAGKTLRQLILWLYSSAIVALIFVLLMINSFASWFSYPLMMFRRCGWSEARELGRRAFNENAGAMYKLNAFLLLCALIGMGLVPLLTPLFYMLVSTLMYVSYRQVFAPR</sequence>
<feature type="transmembrane region" description="Helical" evidence="1">
    <location>
        <begin position="190"/>
        <end position="214"/>
    </location>
</feature>
<keyword evidence="3" id="KW-1185">Reference proteome</keyword>
<evidence type="ECO:0000313" key="2">
    <source>
        <dbReference type="EMBL" id="XBS22558.1"/>
    </source>
</evidence>
<dbReference type="RefSeq" id="WP_305908978.1">
    <property type="nucleotide sequence ID" value="NZ_CP157743.1"/>
</dbReference>
<dbReference type="KEGG" id="mech:Q9L42_007955"/>
<feature type="transmembrane region" description="Helical" evidence="1">
    <location>
        <begin position="129"/>
        <end position="152"/>
    </location>
</feature>
<evidence type="ECO:0000256" key="1">
    <source>
        <dbReference type="SAM" id="Phobius"/>
    </source>
</evidence>
<name>A0AAU7NZY2_9GAMM</name>
<accession>A0AAU7NZY2</accession>
<keyword evidence="1" id="KW-0472">Membrane</keyword>
<proteinExistence type="predicted"/>
<keyword evidence="1" id="KW-1133">Transmembrane helix</keyword>